<sequence>MTRSLYLASSSKYRRELLTRLQINFRCESPQIDESPEPDETPLDTCKRLAREKAMAVAAEHPAAIVIGSDQVADVDGVAISKPGTHDRARAQLRSMSGKTIVFHTAVCICCHETSQTVEFTVPTSVEFRELNAAEIERYLIAEEPYDCAGSAKSEGLGISLLKRIESSDPTALIGLPLIEVANALRQFELILP</sequence>
<keyword evidence="4 5" id="KW-0546">Nucleotide metabolism</keyword>
<evidence type="ECO:0000256" key="4">
    <source>
        <dbReference type="ARBA" id="ARBA00023080"/>
    </source>
</evidence>
<dbReference type="HAMAP" id="MF_00528">
    <property type="entry name" value="Maf"/>
    <property type="match status" value="1"/>
</dbReference>
<feature type="site" description="Important for substrate specificity" evidence="5">
    <location>
        <position position="13"/>
    </location>
</feature>
<feature type="site" description="Important for substrate specificity" evidence="5">
    <location>
        <position position="71"/>
    </location>
</feature>
<evidence type="ECO:0000256" key="5">
    <source>
        <dbReference type="HAMAP-Rule" id="MF_00528"/>
    </source>
</evidence>
<feature type="site" description="Important for substrate specificity" evidence="5">
    <location>
        <position position="155"/>
    </location>
</feature>
<name>A0ABX6N567_9BURK</name>
<dbReference type="SUPFAM" id="SSF52972">
    <property type="entry name" value="ITPase-like"/>
    <property type="match status" value="1"/>
</dbReference>
<comment type="caution">
    <text evidence="5">Lacks conserved residue(s) required for the propagation of feature annotation.</text>
</comment>
<comment type="function">
    <text evidence="5">Nucleoside triphosphate pyrophosphatase that hydrolyzes 7-methyl-GTP (m(7)GTP). May have a dual role in cell division arrest and in preventing the incorporation of modified nucleotides into cellular nucleic acids.</text>
</comment>
<evidence type="ECO:0000313" key="7">
    <source>
        <dbReference type="Proteomes" id="UP000501130"/>
    </source>
</evidence>
<evidence type="ECO:0000256" key="2">
    <source>
        <dbReference type="ARBA" id="ARBA00022490"/>
    </source>
</evidence>
<proteinExistence type="inferred from homology"/>
<comment type="subcellular location">
    <subcellularLocation>
        <location evidence="1 5">Cytoplasm</location>
    </subcellularLocation>
</comment>
<evidence type="ECO:0000313" key="6">
    <source>
        <dbReference type="EMBL" id="QJR29524.1"/>
    </source>
</evidence>
<dbReference type="RefSeq" id="WP_171098953.1">
    <property type="nucleotide sequence ID" value="NZ_CP053084.1"/>
</dbReference>
<dbReference type="NCBIfam" id="TIGR00172">
    <property type="entry name" value="maf"/>
    <property type="match status" value="1"/>
</dbReference>
<dbReference type="Proteomes" id="UP000501130">
    <property type="component" value="Chromosome"/>
</dbReference>
<gene>
    <name evidence="6" type="primary">maf</name>
    <name evidence="6" type="ORF">HKT17_07265</name>
</gene>
<dbReference type="CDD" id="cd00555">
    <property type="entry name" value="Maf"/>
    <property type="match status" value="1"/>
</dbReference>
<keyword evidence="3 5" id="KW-0378">Hydrolase</keyword>
<dbReference type="EMBL" id="CP053084">
    <property type="protein sequence ID" value="QJR29524.1"/>
    <property type="molecule type" value="Genomic_DNA"/>
</dbReference>
<dbReference type="PIRSF" id="PIRSF006305">
    <property type="entry name" value="Maf"/>
    <property type="match status" value="1"/>
</dbReference>
<keyword evidence="7" id="KW-1185">Reference proteome</keyword>
<feature type="active site" description="Proton acceptor" evidence="5">
    <location>
        <position position="70"/>
    </location>
</feature>
<evidence type="ECO:0000256" key="1">
    <source>
        <dbReference type="ARBA" id="ARBA00004496"/>
    </source>
</evidence>
<dbReference type="InterPro" id="IPR029001">
    <property type="entry name" value="ITPase-like_fam"/>
</dbReference>
<organism evidence="6 7">
    <name type="scientific">Limnobacter profundi</name>
    <dbReference type="NCBI Taxonomy" id="2732163"/>
    <lineage>
        <taxon>Bacteria</taxon>
        <taxon>Pseudomonadati</taxon>
        <taxon>Pseudomonadota</taxon>
        <taxon>Betaproteobacteria</taxon>
        <taxon>Burkholderiales</taxon>
        <taxon>Burkholderiaceae</taxon>
        <taxon>Limnobacter</taxon>
    </lineage>
</organism>
<dbReference type="EC" id="3.6.1.-" evidence="5"/>
<comment type="catalytic activity">
    <reaction evidence="5">
        <text>N(7)-methyl-GTP + H2O = N(7)-methyl-GMP + diphosphate + H(+)</text>
        <dbReference type="Rhea" id="RHEA:58744"/>
        <dbReference type="ChEBI" id="CHEBI:15377"/>
        <dbReference type="ChEBI" id="CHEBI:15378"/>
        <dbReference type="ChEBI" id="CHEBI:33019"/>
        <dbReference type="ChEBI" id="CHEBI:58285"/>
        <dbReference type="ChEBI" id="CHEBI:87133"/>
    </reaction>
</comment>
<comment type="cofactor">
    <cofactor evidence="5">
        <name>a divalent metal cation</name>
        <dbReference type="ChEBI" id="CHEBI:60240"/>
    </cofactor>
</comment>
<dbReference type="Gene3D" id="3.90.950.10">
    <property type="match status" value="1"/>
</dbReference>
<dbReference type="InterPro" id="IPR003697">
    <property type="entry name" value="Maf-like"/>
</dbReference>
<dbReference type="PANTHER" id="PTHR43213">
    <property type="entry name" value="BIFUNCTIONAL DTTP/UTP PYROPHOSPHATASE/METHYLTRANSFERASE PROTEIN-RELATED"/>
    <property type="match status" value="1"/>
</dbReference>
<evidence type="ECO:0000256" key="3">
    <source>
        <dbReference type="ARBA" id="ARBA00022801"/>
    </source>
</evidence>
<keyword evidence="2 5" id="KW-0963">Cytoplasm</keyword>
<reference evidence="6 7" key="1">
    <citation type="submission" date="2020-05" db="EMBL/GenBank/DDBJ databases">
        <title>Compete genome of Limnobacter sp. SAORIC-580.</title>
        <authorList>
            <person name="Song J."/>
            <person name="Cho J.-C."/>
        </authorList>
    </citation>
    <scope>NUCLEOTIDE SEQUENCE [LARGE SCALE GENOMIC DNA]</scope>
    <source>
        <strain evidence="6 7">SAORIC-580</strain>
    </source>
</reference>
<accession>A0ABX6N567</accession>
<comment type="similarity">
    <text evidence="5">Belongs to the Maf family. YceF subfamily.</text>
</comment>
<dbReference type="PANTHER" id="PTHR43213:SF10">
    <property type="entry name" value="7-METHYL-GTP PYROPHOSPHATASE"/>
    <property type="match status" value="1"/>
</dbReference>
<protein>
    <recommendedName>
        <fullName evidence="5">7-methyl-GTP pyrophosphatase</fullName>
        <shortName evidence="5">m(7)GTP pyrophosphatase</shortName>
        <ecNumber evidence="5">3.6.1.-</ecNumber>
    </recommendedName>
</protein>
<dbReference type="Pfam" id="PF02545">
    <property type="entry name" value="Maf"/>
    <property type="match status" value="1"/>
</dbReference>